<dbReference type="EMBL" id="CALYLO010000021">
    <property type="protein sequence ID" value="CAH8249910.1"/>
    <property type="molecule type" value="Genomic_DNA"/>
</dbReference>
<evidence type="ECO:0000313" key="2">
    <source>
        <dbReference type="EMBL" id="CAH8249910.1"/>
    </source>
</evidence>
<comment type="caution">
    <text evidence="2">The sequence shown here is derived from an EMBL/GenBank/DDBJ whole genome shotgun (WGS) entry which is preliminary data.</text>
</comment>
<evidence type="ECO:0000313" key="1">
    <source>
        <dbReference type="EMBL" id="CAH8249602.1"/>
    </source>
</evidence>
<dbReference type="Proteomes" id="UP001154322">
    <property type="component" value="Unassembled WGS sequence"/>
</dbReference>
<dbReference type="RefSeq" id="WP_261945204.1">
    <property type="nucleotide sequence ID" value="NZ_AP031286.1"/>
</dbReference>
<sequence>MQQPKKFEWTNRLACVEALALECAEGTKFDYALRVVRLRDYSLYASKITNKQLAALKRDVMIRVKEINIMRDSANVGDIVRVPKLVPNRFGGYQRDGRKLVEAEVIEKHRLSSTLRYRVRRLLDNEIQIGNGHMIKSIVQRAVN</sequence>
<keyword evidence="3" id="KW-1185">Reference proteome</keyword>
<protein>
    <submittedName>
        <fullName evidence="2">Uncharacterized protein</fullName>
    </submittedName>
</protein>
<name>A0ABM9GDP5_9BACL</name>
<organism evidence="2 3">
    <name type="scientific">Paenibacillus melissococcoides</name>
    <dbReference type="NCBI Taxonomy" id="2912268"/>
    <lineage>
        <taxon>Bacteria</taxon>
        <taxon>Bacillati</taxon>
        <taxon>Bacillota</taxon>
        <taxon>Bacilli</taxon>
        <taxon>Bacillales</taxon>
        <taxon>Paenibacillaceae</taxon>
        <taxon>Paenibacillus</taxon>
    </lineage>
</organism>
<reference evidence="2" key="1">
    <citation type="submission" date="2022-06" db="EMBL/GenBank/DDBJ databases">
        <authorList>
            <person name="Dietemann V."/>
            <person name="Ory F."/>
            <person name="Dainat B."/>
            <person name="Oberhansli S."/>
        </authorList>
    </citation>
    <scope>NUCLEOTIDE SEQUENCE</scope>
    <source>
        <strain evidence="2">Ena-SAMPLE-TAB-26-04-2022-14:26:32:270-5432</strain>
    </source>
</reference>
<proteinExistence type="predicted"/>
<gene>
    <name evidence="1" type="ORF">WJ0W_006787</name>
    <name evidence="2" type="ORF">WJ0W_007096</name>
</gene>
<dbReference type="EMBL" id="CALYLO010000018">
    <property type="protein sequence ID" value="CAH8249602.1"/>
    <property type="molecule type" value="Genomic_DNA"/>
</dbReference>
<evidence type="ECO:0000313" key="3">
    <source>
        <dbReference type="Proteomes" id="UP001154322"/>
    </source>
</evidence>
<accession>A0ABM9GDP5</accession>